<sequence length="293" mass="33141">MRLRGSISNAALIYNVSSTLDKFGRNILVKFLPESLELILQSSLDAGMQVYSSIPVKKIFSEYLLEPSEGDGIYIELEAELLTRSLKSSSDSITKFRATRKDDVAYLKFFTTHRSRNKAEVTLSQDIPIRILTLDQIGVVNDFELPTPDIQFRLPAIEQLRSEMARIAKFSTKVLVAANLKGLFYLQAISLEANIKVTFDHTTELNFNVLPEEFYTNSIKYQNRDRSLPAKIRVLMKDLKNCFSSPVVAQRTTICGIIENHMLTICCLLVSPLGDSMGRVTFCFPCNYDDDQV</sequence>
<comment type="caution">
    <text evidence="1">The sequence shown here is derived from an EMBL/GenBank/DDBJ whole genome shotgun (WGS) entry which is preliminary data.</text>
</comment>
<dbReference type="EMBL" id="QTSX02001785">
    <property type="protein sequence ID" value="KAJ9079304.1"/>
    <property type="molecule type" value="Genomic_DNA"/>
</dbReference>
<reference evidence="1" key="1">
    <citation type="submission" date="2022-04" db="EMBL/GenBank/DDBJ databases">
        <title>Genome of the entomopathogenic fungus Entomophthora muscae.</title>
        <authorList>
            <person name="Elya C."/>
            <person name="Lovett B.R."/>
            <person name="Lee E."/>
            <person name="Macias A.M."/>
            <person name="Hajek A.E."/>
            <person name="De Bivort B.L."/>
            <person name="Kasson M.T."/>
            <person name="De Fine Licht H.H."/>
            <person name="Stajich J.E."/>
        </authorList>
    </citation>
    <scope>NUCLEOTIDE SEQUENCE</scope>
    <source>
        <strain evidence="1">Berkeley</strain>
    </source>
</reference>
<protein>
    <submittedName>
        <fullName evidence="1">Uncharacterized protein</fullName>
    </submittedName>
</protein>
<organism evidence="1 2">
    <name type="scientific">Entomophthora muscae</name>
    <dbReference type="NCBI Taxonomy" id="34485"/>
    <lineage>
        <taxon>Eukaryota</taxon>
        <taxon>Fungi</taxon>
        <taxon>Fungi incertae sedis</taxon>
        <taxon>Zoopagomycota</taxon>
        <taxon>Entomophthoromycotina</taxon>
        <taxon>Entomophthoromycetes</taxon>
        <taxon>Entomophthorales</taxon>
        <taxon>Entomophthoraceae</taxon>
        <taxon>Entomophthora</taxon>
    </lineage>
</organism>
<evidence type="ECO:0000313" key="1">
    <source>
        <dbReference type="EMBL" id="KAJ9079304.1"/>
    </source>
</evidence>
<proteinExistence type="predicted"/>
<name>A0ACC2TXP8_9FUNG</name>
<dbReference type="Proteomes" id="UP001165960">
    <property type="component" value="Unassembled WGS sequence"/>
</dbReference>
<gene>
    <name evidence="1" type="ORF">DSO57_1036765</name>
</gene>
<evidence type="ECO:0000313" key="2">
    <source>
        <dbReference type="Proteomes" id="UP001165960"/>
    </source>
</evidence>
<accession>A0ACC2TXP8</accession>
<keyword evidence="2" id="KW-1185">Reference proteome</keyword>